<dbReference type="Gene3D" id="1.10.530.10">
    <property type="match status" value="1"/>
</dbReference>
<name>I3D285_9ARCH</name>
<dbReference type="SUPFAM" id="SSF53955">
    <property type="entry name" value="Lysozyme-like"/>
    <property type="match status" value="1"/>
</dbReference>
<dbReference type="Pfam" id="PF13406">
    <property type="entry name" value="SLT_2"/>
    <property type="match status" value="1"/>
</dbReference>
<proteinExistence type="predicted"/>
<dbReference type="InterPro" id="IPR023346">
    <property type="entry name" value="Lysozyme-like_dom_sf"/>
</dbReference>
<comment type="caution">
    <text evidence="3">The sequence shown here is derived from an EMBL/GenBank/DDBJ whole genome shotgun (WGS) entry which is preliminary data.</text>
</comment>
<evidence type="ECO:0000259" key="1">
    <source>
        <dbReference type="Pfam" id="PF01471"/>
    </source>
</evidence>
<dbReference type="AlphaFoldDB" id="I3D285"/>
<evidence type="ECO:0000313" key="4">
    <source>
        <dbReference type="Proteomes" id="UP000003423"/>
    </source>
</evidence>
<feature type="domain" description="Peptidoglycan binding-like" evidence="1">
    <location>
        <begin position="180"/>
        <end position="229"/>
    </location>
</feature>
<dbReference type="CDD" id="cd13399">
    <property type="entry name" value="Slt35-like"/>
    <property type="match status" value="1"/>
</dbReference>
<organism evidence="3 4">
    <name type="scientific">Candidatus Nitrosopumilus salarius BD31</name>
    <dbReference type="NCBI Taxonomy" id="859350"/>
    <lineage>
        <taxon>Archaea</taxon>
        <taxon>Nitrososphaerota</taxon>
        <taxon>Nitrososphaeria</taxon>
        <taxon>Nitrosopumilales</taxon>
        <taxon>Nitrosopumilaceae</taxon>
        <taxon>Nitrosopumilus</taxon>
    </lineage>
</organism>
<accession>I3D285</accession>
<dbReference type="PANTHER" id="PTHR30163:SF8">
    <property type="entry name" value="LYTIC MUREIN TRANSGLYCOSYLASE"/>
    <property type="match status" value="1"/>
</dbReference>
<evidence type="ECO:0000313" key="3">
    <source>
        <dbReference type="EMBL" id="EIJ65828.1"/>
    </source>
</evidence>
<dbReference type="GO" id="GO:0008933">
    <property type="term" value="F:peptidoglycan lytic transglycosylase activity"/>
    <property type="evidence" value="ECO:0007669"/>
    <property type="project" value="TreeGrafter"/>
</dbReference>
<dbReference type="PANTHER" id="PTHR30163">
    <property type="entry name" value="MEMBRANE-BOUND LYTIC MUREIN TRANSGLYCOSYLASE B"/>
    <property type="match status" value="1"/>
</dbReference>
<evidence type="ECO:0000259" key="2">
    <source>
        <dbReference type="Pfam" id="PF13406"/>
    </source>
</evidence>
<sequence>AGHHEPNSMRGSWAGASGHMQFMPSTFLDYSVDANEDGRNDIWDNLPDAMASAANYLSTIGWKQQEPVALEVKLPQNFEYYQAQLGLRQQSKNWAMLGVTQVDGIALPTLENTAIILPQGYQGPAFLVGNNFDVVMKWNRSVNYALSVSHLADQLVESKPIVNGWNLDNVAITFSQAWAMQEKLNKLGYDSGAPDGYPGTKTKAAIRSYQLKNDLPADGYPSYDLFNRLMKE</sequence>
<reference evidence="3 4" key="1">
    <citation type="journal article" date="2012" name="J. Bacteriol.">
        <title>Genome sequence of "Candidatus Nitrosopumilus salaria" BD31, an ammonia-oxidizing archaeon from the San Francisco Bay estuary.</title>
        <authorList>
            <person name="Mosier A.C."/>
            <person name="Allen E.E."/>
            <person name="Kim M."/>
            <person name="Ferriera S."/>
            <person name="Francis C.A."/>
        </authorList>
    </citation>
    <scope>NUCLEOTIDE SEQUENCE [LARGE SCALE GENOMIC DNA]</scope>
    <source>
        <strain evidence="3 4">BD31</strain>
    </source>
</reference>
<feature type="domain" description="Transglycosylase SLT" evidence="2">
    <location>
        <begin position="2"/>
        <end position="153"/>
    </location>
</feature>
<dbReference type="EMBL" id="AEXL02000091">
    <property type="protein sequence ID" value="EIJ65828.1"/>
    <property type="molecule type" value="Genomic_DNA"/>
</dbReference>
<dbReference type="Gene3D" id="1.10.101.10">
    <property type="entry name" value="PGBD-like superfamily/PGBD"/>
    <property type="match status" value="1"/>
</dbReference>
<dbReference type="PATRIC" id="fig|859350.6.peg.1148"/>
<dbReference type="GO" id="GO:0009253">
    <property type="term" value="P:peptidoglycan catabolic process"/>
    <property type="evidence" value="ECO:0007669"/>
    <property type="project" value="TreeGrafter"/>
</dbReference>
<dbReference type="InterPro" id="IPR036366">
    <property type="entry name" value="PGBDSf"/>
</dbReference>
<dbReference type="InterPro" id="IPR031304">
    <property type="entry name" value="SLT_2"/>
</dbReference>
<dbReference type="InterPro" id="IPR043426">
    <property type="entry name" value="MltB-like"/>
</dbReference>
<keyword evidence="4" id="KW-1185">Reference proteome</keyword>
<dbReference type="Pfam" id="PF01471">
    <property type="entry name" value="PG_binding_1"/>
    <property type="match status" value="1"/>
</dbReference>
<dbReference type="SUPFAM" id="SSF47090">
    <property type="entry name" value="PGBD-like"/>
    <property type="match status" value="1"/>
</dbReference>
<dbReference type="OrthoDB" id="248099at2157"/>
<dbReference type="Proteomes" id="UP000003423">
    <property type="component" value="Unassembled WGS sequence"/>
</dbReference>
<evidence type="ECO:0008006" key="5">
    <source>
        <dbReference type="Google" id="ProtNLM"/>
    </source>
</evidence>
<protein>
    <recommendedName>
        <fullName evidence="5">Lytic murein transglycosylase</fullName>
    </recommendedName>
</protein>
<dbReference type="InterPro" id="IPR002477">
    <property type="entry name" value="Peptidoglycan-bd-like"/>
</dbReference>
<gene>
    <name evidence="3" type="ORF">BD31_I1493</name>
</gene>
<dbReference type="InterPro" id="IPR036365">
    <property type="entry name" value="PGBD-like_sf"/>
</dbReference>
<feature type="non-terminal residue" evidence="3">
    <location>
        <position position="1"/>
    </location>
</feature>